<dbReference type="Proteomes" id="UP001596203">
    <property type="component" value="Unassembled WGS sequence"/>
</dbReference>
<proteinExistence type="predicted"/>
<comment type="caution">
    <text evidence="3">The sequence shown here is derived from an EMBL/GenBank/DDBJ whole genome shotgun (WGS) entry which is preliminary data.</text>
</comment>
<protein>
    <recommendedName>
        <fullName evidence="2">Putative antitoxin VapB45-like DNA-binding HTH domain-containing protein</fullName>
    </recommendedName>
</protein>
<organism evidence="3 4">
    <name type="scientific">Plantactinospora solaniradicis</name>
    <dbReference type="NCBI Taxonomy" id="1723736"/>
    <lineage>
        <taxon>Bacteria</taxon>
        <taxon>Bacillati</taxon>
        <taxon>Actinomycetota</taxon>
        <taxon>Actinomycetes</taxon>
        <taxon>Micromonosporales</taxon>
        <taxon>Micromonosporaceae</taxon>
        <taxon>Plantactinospora</taxon>
    </lineage>
</organism>
<evidence type="ECO:0000256" key="1">
    <source>
        <dbReference type="SAM" id="MobiDB-lite"/>
    </source>
</evidence>
<feature type="domain" description="Putative antitoxin VapB45-like DNA-binding HTH" evidence="2">
    <location>
        <begin position="15"/>
        <end position="108"/>
    </location>
</feature>
<gene>
    <name evidence="3" type="ORF">ACFP2T_22250</name>
</gene>
<dbReference type="EMBL" id="JBHSPR010000018">
    <property type="protein sequence ID" value="MFC6018916.1"/>
    <property type="molecule type" value="Genomic_DNA"/>
</dbReference>
<evidence type="ECO:0000313" key="4">
    <source>
        <dbReference type="Proteomes" id="UP001596203"/>
    </source>
</evidence>
<evidence type="ECO:0000313" key="3">
    <source>
        <dbReference type="EMBL" id="MFC6018916.1"/>
    </source>
</evidence>
<dbReference type="RefSeq" id="WP_377424676.1">
    <property type="nucleotide sequence ID" value="NZ_JBHSPR010000018.1"/>
</dbReference>
<reference evidence="4" key="1">
    <citation type="journal article" date="2019" name="Int. J. Syst. Evol. Microbiol.">
        <title>The Global Catalogue of Microorganisms (GCM) 10K type strain sequencing project: providing services to taxonomists for standard genome sequencing and annotation.</title>
        <authorList>
            <consortium name="The Broad Institute Genomics Platform"/>
            <consortium name="The Broad Institute Genome Sequencing Center for Infectious Disease"/>
            <person name="Wu L."/>
            <person name="Ma J."/>
        </authorList>
    </citation>
    <scope>NUCLEOTIDE SEQUENCE [LARGE SCALE GENOMIC DNA]</scope>
    <source>
        <strain evidence="4">ZS-35-S2</strain>
    </source>
</reference>
<accession>A0ABW1KCC9</accession>
<name>A0ABW1KCC9_9ACTN</name>
<keyword evidence="4" id="KW-1185">Reference proteome</keyword>
<dbReference type="InterPro" id="IPR048708">
    <property type="entry name" value="VapB45-like_HTH"/>
</dbReference>
<sequence>MAPSGAAPDARFDVPLYSQAEAARYVDMPASTLRTWAQGYERRGHGRSRTRRAQPAATSVVRGSPIITYVPPLHPSDPSVPFIGLAEAMFLSALRKAGVPLQQIRPALSLVQERLDVTHALASRRLYAVGAQLLWEVAEEGELDRGSRRALIVLRDGQYVFREVIEQYLRRIEYADDGYAERVTLPGYKWREWSPILRSTLVNHSSRSRPADQVQPPRTSGSLPVRSALLHISSGRSQRRRGD</sequence>
<feature type="region of interest" description="Disordered" evidence="1">
    <location>
        <begin position="205"/>
        <end position="225"/>
    </location>
</feature>
<evidence type="ECO:0000259" key="2">
    <source>
        <dbReference type="Pfam" id="PF21321"/>
    </source>
</evidence>
<dbReference type="Pfam" id="PF21321">
    <property type="entry name" value="HTH_66"/>
    <property type="match status" value="1"/>
</dbReference>